<evidence type="ECO:0000313" key="1">
    <source>
        <dbReference type="EMBL" id="MFA9948845.1"/>
    </source>
</evidence>
<protein>
    <submittedName>
        <fullName evidence="1">Uncharacterized protein</fullName>
    </submittedName>
</protein>
<organism evidence="1 2">
    <name type="scientific">Dentiradicibacter hellwigii</name>
    <dbReference type="NCBI Taxonomy" id="3149053"/>
    <lineage>
        <taxon>Bacteria</taxon>
        <taxon>Pseudomonadati</taxon>
        <taxon>Pseudomonadota</taxon>
        <taxon>Betaproteobacteria</taxon>
        <taxon>Rhodocyclales</taxon>
        <taxon>Rhodocyclaceae</taxon>
        <taxon>Dentiradicibacter</taxon>
    </lineage>
</organism>
<reference evidence="2" key="1">
    <citation type="submission" date="2024-06" db="EMBL/GenBank/DDBJ databases">
        <title>Radixoralia hellwigii gen. nov., sp nov., isolated from a root canal in the human oral cavity.</title>
        <authorList>
            <person name="Bartsch S."/>
            <person name="Wittmer A."/>
            <person name="Schulz A.-K."/>
            <person name="Neumann-Schaal M."/>
            <person name="Wolf J."/>
            <person name="Gronow S."/>
            <person name="Tennert C."/>
            <person name="Haecker G."/>
            <person name="Cieplik F."/>
            <person name="Al-Ahmad A."/>
        </authorList>
    </citation>
    <scope>NUCLEOTIDE SEQUENCE [LARGE SCALE GENOMIC DNA]</scope>
    <source>
        <strain evidence="2">Wk13</strain>
    </source>
</reference>
<sequence length="52" mass="5565">MHENIPSQGLKLKTTGTMNSIPPTLPPCLAMQEKLIPSTPGGHANIRAARPF</sequence>
<comment type="caution">
    <text evidence="1">The sequence shown here is derived from an EMBL/GenBank/DDBJ whole genome shotgun (WGS) entry which is preliminary data.</text>
</comment>
<dbReference type="EMBL" id="JBEUWX010000001">
    <property type="protein sequence ID" value="MFA9948845.1"/>
    <property type="molecule type" value="Genomic_DNA"/>
</dbReference>
<accession>A0ABV4UC80</accession>
<keyword evidence="2" id="KW-1185">Reference proteome</keyword>
<name>A0ABV4UC80_9RHOO</name>
<evidence type="ECO:0000313" key="2">
    <source>
        <dbReference type="Proteomes" id="UP001574673"/>
    </source>
</evidence>
<gene>
    <name evidence="1" type="ORF">ABCS64_00635</name>
</gene>
<dbReference type="Proteomes" id="UP001574673">
    <property type="component" value="Unassembled WGS sequence"/>
</dbReference>
<proteinExistence type="predicted"/>